<accession>A0A3D8JUW2</accession>
<dbReference type="EMBL" id="QRGA01000012">
    <property type="protein sequence ID" value="RDU96857.1"/>
    <property type="molecule type" value="Genomic_DNA"/>
</dbReference>
<gene>
    <name evidence="1" type="ORF">DWV00_21590</name>
</gene>
<dbReference type="Proteomes" id="UP000256838">
    <property type="component" value="Unassembled WGS sequence"/>
</dbReference>
<evidence type="ECO:0000313" key="1">
    <source>
        <dbReference type="EMBL" id="RDU96857.1"/>
    </source>
</evidence>
<evidence type="ECO:0000313" key="2">
    <source>
        <dbReference type="Proteomes" id="UP000256838"/>
    </source>
</evidence>
<dbReference type="AlphaFoldDB" id="A0A3D8JUW2"/>
<keyword evidence="2" id="KW-1185">Reference proteome</keyword>
<protein>
    <submittedName>
        <fullName evidence="1">Uncharacterized protein</fullName>
    </submittedName>
</protein>
<name>A0A3D8JUW2_9BURK</name>
<proteinExistence type="predicted"/>
<comment type="caution">
    <text evidence="1">The sequence shown here is derived from an EMBL/GenBank/DDBJ whole genome shotgun (WGS) entry which is preliminary data.</text>
</comment>
<organism evidence="1 2">
    <name type="scientific">Trinickia dinghuensis</name>
    <dbReference type="NCBI Taxonomy" id="2291023"/>
    <lineage>
        <taxon>Bacteria</taxon>
        <taxon>Pseudomonadati</taxon>
        <taxon>Pseudomonadota</taxon>
        <taxon>Betaproteobacteria</taxon>
        <taxon>Burkholderiales</taxon>
        <taxon>Burkholderiaceae</taxon>
        <taxon>Trinickia</taxon>
    </lineage>
</organism>
<sequence>MRYGRARYAGFAGDIGNGRATGNGVGRIDGVCSGAGVIEAVCKTGAPVLANASVVSVMIMARLRGRPGATV</sequence>
<reference evidence="1 2" key="1">
    <citation type="submission" date="2018-08" db="EMBL/GenBank/DDBJ databases">
        <title>Paraburkholderia sp. DHOM06 isolated from forest soil.</title>
        <authorList>
            <person name="Gao Z.-H."/>
            <person name="Qiu L.-H."/>
        </authorList>
    </citation>
    <scope>NUCLEOTIDE SEQUENCE [LARGE SCALE GENOMIC DNA]</scope>
    <source>
        <strain evidence="1 2">DHOM06</strain>
    </source>
</reference>